<reference evidence="4" key="1">
    <citation type="journal article" date="2014" name="Nat. Commun.">
        <title>The rainbow trout genome provides novel insights into evolution after whole-genome duplication in vertebrates.</title>
        <authorList>
            <person name="Berthelot C."/>
            <person name="Brunet F."/>
            <person name="Chalopin D."/>
            <person name="Juanchich A."/>
            <person name="Bernard M."/>
            <person name="Noel B."/>
            <person name="Bento P."/>
            <person name="Da Silva C."/>
            <person name="Labadie K."/>
            <person name="Alberti A."/>
            <person name="Aury J.M."/>
            <person name="Louis A."/>
            <person name="Dehais P."/>
            <person name="Bardou P."/>
            <person name="Montfort J."/>
            <person name="Klopp C."/>
            <person name="Cabau C."/>
            <person name="Gaspin C."/>
            <person name="Thorgaard G.H."/>
            <person name="Boussaha M."/>
            <person name="Quillet E."/>
            <person name="Guyomard R."/>
            <person name="Galiana D."/>
            <person name="Bobe J."/>
            <person name="Volff J.N."/>
            <person name="Genet C."/>
            <person name="Wincker P."/>
            <person name="Jaillon O."/>
            <person name="Roest Crollius H."/>
            <person name="Guiguen Y."/>
        </authorList>
    </citation>
    <scope>NUCLEOTIDE SEQUENCE [LARGE SCALE GENOMIC DNA]</scope>
</reference>
<proteinExistence type="predicted"/>
<dbReference type="PaxDb" id="8022-A0A060VUL0"/>
<dbReference type="InterPro" id="IPR014853">
    <property type="entry name" value="VWF/SSPO/ZAN-like_Cys-rich_dom"/>
</dbReference>
<dbReference type="Gene3D" id="2.10.25.10">
    <property type="entry name" value="Laminin"/>
    <property type="match status" value="3"/>
</dbReference>
<protein>
    <recommendedName>
        <fullName evidence="3">VWFD domain-containing protein</fullName>
    </recommendedName>
</protein>
<dbReference type="Pfam" id="PF08742">
    <property type="entry name" value="C8"/>
    <property type="match status" value="3"/>
</dbReference>
<dbReference type="FunFam" id="2.10.25.10:FF:000055">
    <property type="entry name" value="alpha-tectorin isoform X1"/>
    <property type="match status" value="3"/>
</dbReference>
<dbReference type="PROSITE" id="PS51233">
    <property type="entry name" value="VWFD"/>
    <property type="match status" value="3"/>
</dbReference>
<dbReference type="SUPFAM" id="SSF57567">
    <property type="entry name" value="Serine protease inhibitors"/>
    <property type="match status" value="3"/>
</dbReference>
<dbReference type="GO" id="GO:0005615">
    <property type="term" value="C:extracellular space"/>
    <property type="evidence" value="ECO:0007669"/>
    <property type="project" value="TreeGrafter"/>
</dbReference>
<feature type="domain" description="VWFD" evidence="3">
    <location>
        <begin position="478"/>
        <end position="655"/>
    </location>
</feature>
<feature type="domain" description="VWFD" evidence="3">
    <location>
        <begin position="862"/>
        <end position="1047"/>
    </location>
</feature>
<feature type="domain" description="VWFD" evidence="3">
    <location>
        <begin position="83"/>
        <end position="266"/>
    </location>
</feature>
<sequence>MIREPHWLLGGSRIEFKAELQRPHHTSFPAQTQALLMRVYSCPLGCKLYSLISAMWMLLSSFVVLLLSGLCSAGPATVPPKIGTCWAMGDPHYRTFDGHYYSFMGNCTYIMTKNCHVDKDHPAFEVQTKNVEDRANSQLTSVGMVTVKVYGVNIDIVNSEFGLVRINFQLWNLPISLDNGKLKLSQSGFSVVLETDFGLMVQYDWLKYLVVTMPGSLAGKVCGMCGNFNGKQDDELTTPSGSLASNVVTLGKSWRVSDKGGDAYCIDECTGQCENCESGLVKHLEREIFCTFLTEIMNGPFKNCNAAIDYKIFQENCLYDLCRGEIMKTYMCDTLQVYTDACQRAGIRVYNWRGIAHCPKPECPEHSHYEFCGSACPATCEDPNSPSKCKASCVEACICDEGHLRSGNKCVPKSQCGCQYKGHYVEAGTSFWGDDSCTKRCNCSSTGGSVESQVASCPLGQQCKVVDGIRGCYPTTVSSCMVSGDPHYHTFDGQLYNFQGTCVYQMASVCSNDTSLEHFSVAIQNDGRDKKVGSITKLVEVKVYGYTIVISKEHPGFVMVNGELVNLPVKLNKLHIYKSGWFAVIKTDFGVEVSYDWNSIATVTVPNTYANAMCGLCGNYNHNPNDDMQMKDGKQAATAEEFGQSWILTKIPGCVNGCKGPCPDCSIAQRDQYMTNKYCGLISDPTGPFRDCHSKVEPMGFVQDCLYDVCLYQGNRNMQCNTLTAYTAACQDKGAMVYSWRSDQFCDAQCPANSHYRLCAPGCSATCQSLSAPTGCEALCKEGCACDTGFLLSGDQCVNLSQCGCLHEGRYYKNGQVFYPNGLCQQECTCNGTMKCQSFSCGPNEKCEVKNGVRACQPVGKGVCSISGDPHYNTFDNSTYDFQGTCTYTAAQGCLLEGTHLNPFSVVVENEKWYAMSSAPKVSVAKLLAVEVYGNILILRRNQIGMIMVNGILTNLPLSLHNGAVQIYQDGSNDVILTDFGLRVTYDLVYHVTVTVPGNYRGKTCGLCGNFNGNKNDEFLLPGGQMAKDVNSFGAAWKVSMPGVVCEDGCSGDFCPKCNSKKKAVFGADCGIITDPKGPFAACHHEIDPASYFRDCLFDVCMAEGDQKMLCRSVAAYMLDCQDFGVKIESWRSPTFCPFSCPANSHYQTCAETCATPCPGLSDTINCPTTCVEGCACDKDFYFNGTGCVSWDQCSCYTGGHTLKIGESLISDNCFAVHICQKSGVVLSQSMVCQSEESCQVKDGLRGCYPIPSLNAGVHD</sequence>
<dbReference type="PANTHER" id="PTHR11339:SF374">
    <property type="entry name" value="ZONADHESIN"/>
    <property type="match status" value="1"/>
</dbReference>
<evidence type="ECO:0000256" key="1">
    <source>
        <dbReference type="ARBA" id="ARBA00023157"/>
    </source>
</evidence>
<evidence type="ECO:0000259" key="3">
    <source>
        <dbReference type="PROSITE" id="PS51233"/>
    </source>
</evidence>
<dbReference type="InterPro" id="IPR001846">
    <property type="entry name" value="VWF_type-D"/>
</dbReference>
<dbReference type="InterPro" id="IPR036084">
    <property type="entry name" value="Ser_inhib-like_sf"/>
</dbReference>
<dbReference type="Pfam" id="PF12714">
    <property type="entry name" value="TILa"/>
    <property type="match status" value="2"/>
</dbReference>
<dbReference type="EMBL" id="FR904267">
    <property type="protein sequence ID" value="CDQ56654.1"/>
    <property type="molecule type" value="Genomic_DNA"/>
</dbReference>
<dbReference type="InterPro" id="IPR050780">
    <property type="entry name" value="Mucin_vWF_Thrombospondin_sf"/>
</dbReference>
<evidence type="ECO:0000313" key="4">
    <source>
        <dbReference type="EMBL" id="CDQ56654.1"/>
    </source>
</evidence>
<evidence type="ECO:0000313" key="5">
    <source>
        <dbReference type="Proteomes" id="UP000193380"/>
    </source>
</evidence>
<keyword evidence="1" id="KW-1015">Disulfide bond</keyword>
<name>A0A060VUL0_ONCMY</name>
<dbReference type="SMART" id="SM00216">
    <property type="entry name" value="VWD"/>
    <property type="match status" value="3"/>
</dbReference>
<dbReference type="GO" id="GO:0031012">
    <property type="term" value="C:extracellular matrix"/>
    <property type="evidence" value="ECO:0007669"/>
    <property type="project" value="TreeGrafter"/>
</dbReference>
<keyword evidence="2" id="KW-0325">Glycoprotein</keyword>
<dbReference type="SMART" id="SM00832">
    <property type="entry name" value="C8"/>
    <property type="match status" value="3"/>
</dbReference>
<gene>
    <name evidence="4" type="ORF">GSONMT00064262001</name>
</gene>
<dbReference type="STRING" id="8022.A0A060VUL0"/>
<dbReference type="CDD" id="cd19941">
    <property type="entry name" value="TIL"/>
    <property type="match status" value="3"/>
</dbReference>
<dbReference type="Pfam" id="PF01826">
    <property type="entry name" value="TIL"/>
    <property type="match status" value="3"/>
</dbReference>
<evidence type="ECO:0000256" key="2">
    <source>
        <dbReference type="ARBA" id="ARBA00023180"/>
    </source>
</evidence>
<reference evidence="4" key="2">
    <citation type="submission" date="2014-03" db="EMBL/GenBank/DDBJ databases">
        <authorList>
            <person name="Genoscope - CEA"/>
        </authorList>
    </citation>
    <scope>NUCLEOTIDE SEQUENCE</scope>
</reference>
<dbReference type="PANTHER" id="PTHR11339">
    <property type="entry name" value="EXTRACELLULAR MATRIX GLYCOPROTEIN RELATED"/>
    <property type="match status" value="1"/>
</dbReference>
<dbReference type="Proteomes" id="UP000193380">
    <property type="component" value="Unassembled WGS sequence"/>
</dbReference>
<accession>A0A060VUL0</accession>
<organism evidence="4 5">
    <name type="scientific">Oncorhynchus mykiss</name>
    <name type="common">Rainbow trout</name>
    <name type="synonym">Salmo gairdneri</name>
    <dbReference type="NCBI Taxonomy" id="8022"/>
    <lineage>
        <taxon>Eukaryota</taxon>
        <taxon>Metazoa</taxon>
        <taxon>Chordata</taxon>
        <taxon>Craniata</taxon>
        <taxon>Vertebrata</taxon>
        <taxon>Euteleostomi</taxon>
        <taxon>Actinopterygii</taxon>
        <taxon>Neopterygii</taxon>
        <taxon>Teleostei</taxon>
        <taxon>Protacanthopterygii</taxon>
        <taxon>Salmoniformes</taxon>
        <taxon>Salmonidae</taxon>
        <taxon>Salmoninae</taxon>
        <taxon>Oncorhynchus</taxon>
    </lineage>
</organism>
<dbReference type="Pfam" id="PF00094">
    <property type="entry name" value="VWD"/>
    <property type="match status" value="3"/>
</dbReference>
<dbReference type="InterPro" id="IPR002919">
    <property type="entry name" value="TIL_dom"/>
</dbReference>
<dbReference type="InterPro" id="IPR025615">
    <property type="entry name" value="TILa_dom"/>
</dbReference>
<dbReference type="AlphaFoldDB" id="A0A060VUL0"/>